<organism evidence="2 3">
    <name type="scientific">Trypanosoma congolense (strain IL3000)</name>
    <dbReference type="NCBI Taxonomy" id="1068625"/>
    <lineage>
        <taxon>Eukaryota</taxon>
        <taxon>Discoba</taxon>
        <taxon>Euglenozoa</taxon>
        <taxon>Kinetoplastea</taxon>
        <taxon>Metakinetoplastina</taxon>
        <taxon>Trypanosomatida</taxon>
        <taxon>Trypanosomatidae</taxon>
        <taxon>Trypanosoma</taxon>
        <taxon>Nannomonas</taxon>
    </lineage>
</organism>
<feature type="transmembrane region" description="Helical" evidence="1">
    <location>
        <begin position="82"/>
        <end position="102"/>
    </location>
</feature>
<dbReference type="EMBL" id="CAEQ01001064">
    <property type="protein sequence ID" value="CCD13225.1"/>
    <property type="molecule type" value="Genomic_DNA"/>
</dbReference>
<evidence type="ECO:0000256" key="1">
    <source>
        <dbReference type="SAM" id="Phobius"/>
    </source>
</evidence>
<keyword evidence="1" id="KW-0472">Membrane</keyword>
<dbReference type="AlphaFoldDB" id="F9W7Q3"/>
<keyword evidence="3" id="KW-1185">Reference proteome</keyword>
<dbReference type="VEuPathDB" id="TriTrypDB:TcIL3000_0_39950"/>
<evidence type="ECO:0000313" key="2">
    <source>
        <dbReference type="EMBL" id="CCD13225.1"/>
    </source>
</evidence>
<gene>
    <name evidence="2" type="ORF">TCIL3000_0_39950</name>
</gene>
<protein>
    <submittedName>
        <fullName evidence="2">WGS project CAEQ00000000 data, annotated contig 1640</fullName>
    </submittedName>
</protein>
<dbReference type="Proteomes" id="UP000000702">
    <property type="component" value="Unassembled WGS sequence"/>
</dbReference>
<keyword evidence="1" id="KW-0812">Transmembrane</keyword>
<reference evidence="3" key="1">
    <citation type="submission" date="2011-07" db="EMBL/GenBank/DDBJ databases">
        <title>Divergent evolution of antigenic variation in African trypanosomes.</title>
        <authorList>
            <person name="Jackson A.P."/>
            <person name="Berry A."/>
            <person name="Allison H.C."/>
            <person name="Burton P."/>
            <person name="Anderson J."/>
            <person name="Aslett M."/>
            <person name="Brown R."/>
            <person name="Corton N."/>
            <person name="Harris D."/>
            <person name="Hauser H."/>
            <person name="Gamble J."/>
            <person name="Gilderthorp R."/>
            <person name="McQuillan J."/>
            <person name="Quail M.A."/>
            <person name="Sanders M."/>
            <person name="Van Tonder A."/>
            <person name="Ginger M.L."/>
            <person name="Donelson J.E."/>
            <person name="Field M.C."/>
            <person name="Barry J.D."/>
            <person name="Berriman M."/>
            <person name="Hertz-Fowler C."/>
        </authorList>
    </citation>
    <scope>NUCLEOTIDE SEQUENCE [LARGE SCALE GENOMIC DNA]</scope>
    <source>
        <strain evidence="3">IL3000</strain>
    </source>
</reference>
<reference evidence="2 3" key="2">
    <citation type="journal article" date="2012" name="Proc. Natl. Acad. Sci. U.S.A.">
        <title>Antigenic diversity is generated by distinct evolutionary mechanisms in African trypanosome species.</title>
        <authorList>
            <person name="Jackson A.P."/>
            <person name="Berry A."/>
            <person name="Aslett M."/>
            <person name="Allison H.C."/>
            <person name="Burton P."/>
            <person name="Vavrova-Anderson J."/>
            <person name="Brown R."/>
            <person name="Browne H."/>
            <person name="Corton N."/>
            <person name="Hauser H."/>
            <person name="Gamble J."/>
            <person name="Gilderthorp R."/>
            <person name="Marcello L."/>
            <person name="McQuillan J."/>
            <person name="Otto T.D."/>
            <person name="Quail M.A."/>
            <person name="Sanders M.J."/>
            <person name="van Tonder A."/>
            <person name="Ginger M.L."/>
            <person name="Field M.C."/>
            <person name="Barry J.D."/>
            <person name="Hertz-Fowler C."/>
            <person name="Berriman M."/>
        </authorList>
    </citation>
    <scope>NUCLEOTIDE SEQUENCE [LARGE SCALE GENOMIC DNA]</scope>
    <source>
        <strain evidence="2 3">IL3000</strain>
    </source>
</reference>
<sequence length="153" mass="17723">MNMYQSVFRPTSAQTQTRAYLHWPLSREGGCVALSQPLLNQLIYAYTQLCRVVRNQRRQFLSLFPPFFPNDVERPAMRMGQLIFYFNAFLSFFFLIFIFLFLCIACSALEFMDGSVGPNRTGRARGEEEIMCVVKGYSFLVYLDEPAHDTKQG</sequence>
<evidence type="ECO:0000313" key="3">
    <source>
        <dbReference type="Proteomes" id="UP000000702"/>
    </source>
</evidence>
<accession>F9W7Q3</accession>
<keyword evidence="1" id="KW-1133">Transmembrane helix</keyword>
<name>F9W7Q3_TRYCI</name>
<proteinExistence type="predicted"/>
<comment type="caution">
    <text evidence="2">The sequence shown here is derived from an EMBL/GenBank/DDBJ whole genome shotgun (WGS) entry which is preliminary data.</text>
</comment>